<accession>A0A4S2KLK0</accession>
<evidence type="ECO:0000313" key="2">
    <source>
        <dbReference type="EMBL" id="TGZ50565.1"/>
    </source>
</evidence>
<organism evidence="2 3">
    <name type="scientific">Temnothorax longispinosus</name>
    <dbReference type="NCBI Taxonomy" id="300112"/>
    <lineage>
        <taxon>Eukaryota</taxon>
        <taxon>Metazoa</taxon>
        <taxon>Ecdysozoa</taxon>
        <taxon>Arthropoda</taxon>
        <taxon>Hexapoda</taxon>
        <taxon>Insecta</taxon>
        <taxon>Pterygota</taxon>
        <taxon>Neoptera</taxon>
        <taxon>Endopterygota</taxon>
        <taxon>Hymenoptera</taxon>
        <taxon>Apocrita</taxon>
        <taxon>Aculeata</taxon>
        <taxon>Formicoidea</taxon>
        <taxon>Formicidae</taxon>
        <taxon>Myrmicinae</taxon>
        <taxon>Temnothorax</taxon>
    </lineage>
</organism>
<dbReference type="EMBL" id="QBLH01001938">
    <property type="protein sequence ID" value="TGZ50565.1"/>
    <property type="molecule type" value="Genomic_DNA"/>
</dbReference>
<dbReference type="AlphaFoldDB" id="A0A4S2KLK0"/>
<protein>
    <submittedName>
        <fullName evidence="2">Uncharacterized protein</fullName>
    </submittedName>
</protein>
<gene>
    <name evidence="2" type="ORF">DBV15_11032</name>
</gene>
<proteinExistence type="predicted"/>
<comment type="caution">
    <text evidence="2">The sequence shown here is derived from an EMBL/GenBank/DDBJ whole genome shotgun (WGS) entry which is preliminary data.</text>
</comment>
<feature type="compositionally biased region" description="Basic and acidic residues" evidence="1">
    <location>
        <begin position="85"/>
        <end position="105"/>
    </location>
</feature>
<evidence type="ECO:0000313" key="3">
    <source>
        <dbReference type="Proteomes" id="UP000310200"/>
    </source>
</evidence>
<dbReference type="Proteomes" id="UP000310200">
    <property type="component" value="Unassembled WGS sequence"/>
</dbReference>
<sequence length="142" mass="15979">MTPAASDRFTRSTSLLPEFCGFAKQGITACPAHLTRLYPRRCSIGEKRDAGRESRRIASTTLLKERSGTPEARGWKNGRCCQCKGDWRPNGEKEPGAGGNESERRECARARAGWTGVRWVRRRTTRSVVHGANERRRGKWCS</sequence>
<evidence type="ECO:0000256" key="1">
    <source>
        <dbReference type="SAM" id="MobiDB-lite"/>
    </source>
</evidence>
<feature type="compositionally biased region" description="Basic and acidic residues" evidence="1">
    <location>
        <begin position="47"/>
        <end position="56"/>
    </location>
</feature>
<feature type="region of interest" description="Disordered" evidence="1">
    <location>
        <begin position="47"/>
        <end position="105"/>
    </location>
</feature>
<name>A0A4S2KLK0_9HYME</name>
<keyword evidence="3" id="KW-1185">Reference proteome</keyword>
<reference evidence="2 3" key="1">
    <citation type="journal article" date="2019" name="Philos. Trans. R. Soc. Lond., B, Biol. Sci.">
        <title>Ant behaviour and brain gene expression of defending hosts depend on the ecological success of the intruding social parasite.</title>
        <authorList>
            <person name="Kaur R."/>
            <person name="Stoldt M."/>
            <person name="Jongepier E."/>
            <person name="Feldmeyer B."/>
            <person name="Menzel F."/>
            <person name="Bornberg-Bauer E."/>
            <person name="Foitzik S."/>
        </authorList>
    </citation>
    <scope>NUCLEOTIDE SEQUENCE [LARGE SCALE GENOMIC DNA]</scope>
    <source>
        <tissue evidence="2">Whole body</tissue>
    </source>
</reference>